<reference evidence="1 2" key="1">
    <citation type="journal article" date="2019" name="Proc. Natl. Acad. Sci. U.S.A.">
        <title>Regulatory changes in pterin and carotenoid genes underlie balanced color polymorphisms in the wall lizard.</title>
        <authorList>
            <person name="Andrade P."/>
            <person name="Pinho C."/>
            <person name="Perez I de Lanuza G."/>
            <person name="Afonso S."/>
            <person name="Brejcha J."/>
            <person name="Rubin C.J."/>
            <person name="Wallerman O."/>
            <person name="Pereira P."/>
            <person name="Sabatino S.J."/>
            <person name="Bellati A."/>
            <person name="Pellitteri-Rosa D."/>
            <person name="Bosakova Z."/>
            <person name="Bunikis I."/>
            <person name="Carretero M.A."/>
            <person name="Feiner N."/>
            <person name="Marsik P."/>
            <person name="Pauperio F."/>
            <person name="Salvi D."/>
            <person name="Soler L."/>
            <person name="While G.M."/>
            <person name="Uller T."/>
            <person name="Font E."/>
            <person name="Andersson L."/>
            <person name="Carneiro M."/>
        </authorList>
    </citation>
    <scope>NUCLEOTIDE SEQUENCE</scope>
</reference>
<accession>A0A670IM76</accession>
<reference evidence="1" key="2">
    <citation type="submission" date="2025-08" db="UniProtKB">
        <authorList>
            <consortium name="Ensembl"/>
        </authorList>
    </citation>
    <scope>IDENTIFICATION</scope>
</reference>
<name>A0A670IM76_PODMU</name>
<proteinExistence type="predicted"/>
<sequence length="113" mass="13100">QFPSPLCPKPLQFRRGRRVTGPRGRLTCIMSRTVEALTGFHSPIHWAKLGVEGQEGNGEMRQLRRIQHGHRWSSGFILYPYRILLRNCGIKIRVQILCDENHYSAALSLYRRS</sequence>
<dbReference type="Proteomes" id="UP000472272">
    <property type="component" value="Chromosome 6"/>
</dbReference>
<organism evidence="1 2">
    <name type="scientific">Podarcis muralis</name>
    <name type="common">Wall lizard</name>
    <name type="synonym">Lacerta muralis</name>
    <dbReference type="NCBI Taxonomy" id="64176"/>
    <lineage>
        <taxon>Eukaryota</taxon>
        <taxon>Metazoa</taxon>
        <taxon>Chordata</taxon>
        <taxon>Craniata</taxon>
        <taxon>Vertebrata</taxon>
        <taxon>Euteleostomi</taxon>
        <taxon>Lepidosauria</taxon>
        <taxon>Squamata</taxon>
        <taxon>Bifurcata</taxon>
        <taxon>Unidentata</taxon>
        <taxon>Episquamata</taxon>
        <taxon>Laterata</taxon>
        <taxon>Lacertibaenia</taxon>
        <taxon>Lacertidae</taxon>
        <taxon>Podarcis</taxon>
    </lineage>
</organism>
<evidence type="ECO:0000313" key="2">
    <source>
        <dbReference type="Proteomes" id="UP000472272"/>
    </source>
</evidence>
<protein>
    <submittedName>
        <fullName evidence="1">Uncharacterized protein</fullName>
    </submittedName>
</protein>
<evidence type="ECO:0000313" key="1">
    <source>
        <dbReference type="Ensembl" id="ENSPMRP00000012791.1"/>
    </source>
</evidence>
<reference evidence="1" key="3">
    <citation type="submission" date="2025-09" db="UniProtKB">
        <authorList>
            <consortium name="Ensembl"/>
        </authorList>
    </citation>
    <scope>IDENTIFICATION</scope>
</reference>
<dbReference type="AlphaFoldDB" id="A0A670IM76"/>
<keyword evidence="2" id="KW-1185">Reference proteome</keyword>
<dbReference type="Ensembl" id="ENSPMRT00000013661.1">
    <property type="protein sequence ID" value="ENSPMRP00000012791.1"/>
    <property type="gene ID" value="ENSPMRG00000008553.1"/>
</dbReference>